<protein>
    <submittedName>
        <fullName evidence="1">Uncharacterized protein</fullName>
    </submittedName>
</protein>
<accession>A0A1D2NLZ9</accession>
<proteinExistence type="predicted"/>
<dbReference type="Proteomes" id="UP000094527">
    <property type="component" value="Unassembled WGS sequence"/>
</dbReference>
<reference evidence="1 2" key="1">
    <citation type="journal article" date="2016" name="Genome Biol. Evol.">
        <title>Gene Family Evolution Reflects Adaptation to Soil Environmental Stressors in the Genome of the Collembolan Orchesella cincta.</title>
        <authorList>
            <person name="Faddeeva-Vakhrusheva A."/>
            <person name="Derks M.F."/>
            <person name="Anvar S.Y."/>
            <person name="Agamennone V."/>
            <person name="Suring W."/>
            <person name="Smit S."/>
            <person name="van Straalen N.M."/>
            <person name="Roelofs D."/>
        </authorList>
    </citation>
    <scope>NUCLEOTIDE SEQUENCE [LARGE SCALE GENOMIC DNA]</scope>
    <source>
        <tissue evidence="1">Mixed pool</tissue>
    </source>
</reference>
<organism evidence="1 2">
    <name type="scientific">Orchesella cincta</name>
    <name type="common">Springtail</name>
    <name type="synonym">Podura cincta</name>
    <dbReference type="NCBI Taxonomy" id="48709"/>
    <lineage>
        <taxon>Eukaryota</taxon>
        <taxon>Metazoa</taxon>
        <taxon>Ecdysozoa</taxon>
        <taxon>Arthropoda</taxon>
        <taxon>Hexapoda</taxon>
        <taxon>Collembola</taxon>
        <taxon>Entomobryomorpha</taxon>
        <taxon>Entomobryoidea</taxon>
        <taxon>Orchesellidae</taxon>
        <taxon>Orchesellinae</taxon>
        <taxon>Orchesella</taxon>
    </lineage>
</organism>
<comment type="caution">
    <text evidence="1">The sequence shown here is derived from an EMBL/GenBank/DDBJ whole genome shotgun (WGS) entry which is preliminary data.</text>
</comment>
<evidence type="ECO:0000313" key="2">
    <source>
        <dbReference type="Proteomes" id="UP000094527"/>
    </source>
</evidence>
<sequence>MSDLAEKLDLSRYVPQNYPDLMYYKSYGCPPSPVPCPKVPCYTKDFFCSEWGSSFKCICPQRRSYRSPYQGVREEMASMDYYTKLPEFPPGCYPRFRNSPRFQSMAEKYSLDDINDCPSVKPGWSPNCPENRKVFNLLHKDAVCGLCVPPQRARRLPVEGAPDCSDECQPNPEDMYDLPFRVKVLGAWPQDIEKALQKKSAMPKTGAARCLHPSTSHDLQSTYKESFNDFFKTKTRKQLKLYRSPLAIDISRPRLSIPTNPQQDLVLSGPITVNALPLVMRPKGPQKLPRNVGPKFEVIVQGPICI</sequence>
<gene>
    <name evidence="1" type="ORF">Ocin01_00374</name>
</gene>
<dbReference type="EMBL" id="LJIJ01000007">
    <property type="protein sequence ID" value="ODN06308.1"/>
    <property type="molecule type" value="Genomic_DNA"/>
</dbReference>
<name>A0A1D2NLZ9_ORCCI</name>
<evidence type="ECO:0000313" key="1">
    <source>
        <dbReference type="EMBL" id="ODN06308.1"/>
    </source>
</evidence>
<dbReference type="AlphaFoldDB" id="A0A1D2NLZ9"/>
<keyword evidence="2" id="KW-1185">Reference proteome</keyword>